<organism evidence="7 8">
    <name type="scientific">Rubripirellula amarantea</name>
    <dbReference type="NCBI Taxonomy" id="2527999"/>
    <lineage>
        <taxon>Bacteria</taxon>
        <taxon>Pseudomonadati</taxon>
        <taxon>Planctomycetota</taxon>
        <taxon>Planctomycetia</taxon>
        <taxon>Pirellulales</taxon>
        <taxon>Pirellulaceae</taxon>
        <taxon>Rubripirellula</taxon>
    </lineage>
</organism>
<keyword evidence="4 6" id="KW-1133">Transmembrane helix</keyword>
<keyword evidence="2" id="KW-1003">Cell membrane</keyword>
<gene>
    <name evidence="7" type="ORF">Pla22_29630</name>
</gene>
<dbReference type="GO" id="GO:0015920">
    <property type="term" value="P:lipopolysaccharide transport"/>
    <property type="evidence" value="ECO:0007669"/>
    <property type="project" value="TreeGrafter"/>
</dbReference>
<dbReference type="PANTHER" id="PTHR33529">
    <property type="entry name" value="SLR0882 PROTEIN-RELATED"/>
    <property type="match status" value="1"/>
</dbReference>
<evidence type="ECO:0000256" key="3">
    <source>
        <dbReference type="ARBA" id="ARBA00022692"/>
    </source>
</evidence>
<keyword evidence="5 6" id="KW-0472">Membrane</keyword>
<sequence>MTLLQRRIARDITFTFLVALTALTLMVMVIGVAREALSQGLGISSVLQMIPFALPNALSLAVPGTALLSVCVVYGRMSADNEFTALQSVGISPLPAMMPAIVITTVLSLATVGLINMAFTWGFHGVQKVVISSVESIAYRVLERELRFQHENLTLSVADVDGRHLISPVINIRRPGQETISITAQVAELSYNDAAEGLTLSITNGSASMGEKASFMFPDTFVHTVPLSKHHNEDVMSANPSHMRMRELPTAMVQQSSDIHRREGEIAVHTAFSILTSRPEELGGTESNSRIASLSSSRRRVHRLDTEMHRRWASGFTCLALALVGIPLAIRLKTSDTMTTFAIVFLPTLLVYYPIFALTLNLAKEGSLVAQGVWIANGIFLLISFVMMRRVIYCPS</sequence>
<feature type="transmembrane region" description="Helical" evidence="6">
    <location>
        <begin position="342"/>
        <end position="362"/>
    </location>
</feature>
<evidence type="ECO:0000313" key="8">
    <source>
        <dbReference type="Proteomes" id="UP000316598"/>
    </source>
</evidence>
<feature type="transmembrane region" description="Helical" evidence="6">
    <location>
        <begin position="96"/>
        <end position="123"/>
    </location>
</feature>
<name>A0A5C5WK43_9BACT</name>
<evidence type="ECO:0000256" key="6">
    <source>
        <dbReference type="SAM" id="Phobius"/>
    </source>
</evidence>
<evidence type="ECO:0000256" key="4">
    <source>
        <dbReference type="ARBA" id="ARBA00022989"/>
    </source>
</evidence>
<keyword evidence="8" id="KW-1185">Reference proteome</keyword>
<dbReference type="InterPro" id="IPR005495">
    <property type="entry name" value="LptG/LptF_permease"/>
</dbReference>
<dbReference type="OrthoDB" id="238655at2"/>
<dbReference type="Pfam" id="PF03739">
    <property type="entry name" value="LptF_LptG"/>
    <property type="match status" value="1"/>
</dbReference>
<accession>A0A5C5WK43</accession>
<evidence type="ECO:0000313" key="7">
    <source>
        <dbReference type="EMBL" id="TWT50222.1"/>
    </source>
</evidence>
<feature type="transmembrane region" description="Helical" evidence="6">
    <location>
        <begin position="368"/>
        <end position="388"/>
    </location>
</feature>
<keyword evidence="3 6" id="KW-0812">Transmembrane</keyword>
<evidence type="ECO:0000256" key="1">
    <source>
        <dbReference type="ARBA" id="ARBA00004651"/>
    </source>
</evidence>
<dbReference type="EMBL" id="SJPI01000002">
    <property type="protein sequence ID" value="TWT50222.1"/>
    <property type="molecule type" value="Genomic_DNA"/>
</dbReference>
<feature type="transmembrane region" description="Helical" evidence="6">
    <location>
        <begin position="53"/>
        <end position="75"/>
    </location>
</feature>
<evidence type="ECO:0000256" key="5">
    <source>
        <dbReference type="ARBA" id="ARBA00023136"/>
    </source>
</evidence>
<dbReference type="Proteomes" id="UP000316598">
    <property type="component" value="Unassembled WGS sequence"/>
</dbReference>
<evidence type="ECO:0000256" key="2">
    <source>
        <dbReference type="ARBA" id="ARBA00022475"/>
    </source>
</evidence>
<feature type="transmembrane region" description="Helical" evidence="6">
    <location>
        <begin position="312"/>
        <end position="330"/>
    </location>
</feature>
<dbReference type="RefSeq" id="WP_146515488.1">
    <property type="nucleotide sequence ID" value="NZ_SJPI01000002.1"/>
</dbReference>
<protein>
    <submittedName>
        <fullName evidence="7">Putative permease YjgP/YjgQ family protein</fullName>
    </submittedName>
</protein>
<reference evidence="7 8" key="1">
    <citation type="submission" date="2019-02" db="EMBL/GenBank/DDBJ databases">
        <title>Deep-cultivation of Planctomycetes and their phenomic and genomic characterization uncovers novel biology.</title>
        <authorList>
            <person name="Wiegand S."/>
            <person name="Jogler M."/>
            <person name="Boedeker C."/>
            <person name="Pinto D."/>
            <person name="Vollmers J."/>
            <person name="Rivas-Marin E."/>
            <person name="Kohn T."/>
            <person name="Peeters S.H."/>
            <person name="Heuer A."/>
            <person name="Rast P."/>
            <person name="Oberbeckmann S."/>
            <person name="Bunk B."/>
            <person name="Jeske O."/>
            <person name="Meyerdierks A."/>
            <person name="Storesund J.E."/>
            <person name="Kallscheuer N."/>
            <person name="Luecker S."/>
            <person name="Lage O.M."/>
            <person name="Pohl T."/>
            <person name="Merkel B.J."/>
            <person name="Hornburger P."/>
            <person name="Mueller R.-W."/>
            <person name="Bruemmer F."/>
            <person name="Labrenz M."/>
            <person name="Spormann A.M."/>
            <person name="Op Den Camp H."/>
            <person name="Overmann J."/>
            <person name="Amann R."/>
            <person name="Jetten M.S.M."/>
            <person name="Mascher T."/>
            <person name="Medema M.H."/>
            <person name="Devos D.P."/>
            <person name="Kaster A.-K."/>
            <person name="Ovreas L."/>
            <person name="Rohde M."/>
            <person name="Galperin M.Y."/>
            <person name="Jogler C."/>
        </authorList>
    </citation>
    <scope>NUCLEOTIDE SEQUENCE [LARGE SCALE GENOMIC DNA]</scope>
    <source>
        <strain evidence="7 8">Pla22</strain>
    </source>
</reference>
<comment type="caution">
    <text evidence="7">The sequence shown here is derived from an EMBL/GenBank/DDBJ whole genome shotgun (WGS) entry which is preliminary data.</text>
</comment>
<proteinExistence type="predicted"/>
<dbReference type="GO" id="GO:0043190">
    <property type="term" value="C:ATP-binding cassette (ABC) transporter complex"/>
    <property type="evidence" value="ECO:0007669"/>
    <property type="project" value="TreeGrafter"/>
</dbReference>
<comment type="subcellular location">
    <subcellularLocation>
        <location evidence="1">Cell membrane</location>
        <topology evidence="1">Multi-pass membrane protein</topology>
    </subcellularLocation>
</comment>
<dbReference type="AlphaFoldDB" id="A0A5C5WK43"/>
<dbReference type="PANTHER" id="PTHR33529:SF6">
    <property type="entry name" value="YJGP_YJGQ FAMILY PERMEASE"/>
    <property type="match status" value="1"/>
</dbReference>
<feature type="transmembrane region" description="Helical" evidence="6">
    <location>
        <begin position="12"/>
        <end position="33"/>
    </location>
</feature>